<sequence>MSHSLLTGRLAKEHKTIKHMLQIYCSSHCQPDLRTNGLCPDCLSLLNYAAQKLDRCPYGESKPDCARCPIHCYKPEPRQQARQAMIYSGPRMLYRHPIEAIQHLLDKRRPIPEKPPAGASQYARRKAAEKQKQ</sequence>
<dbReference type="Pfam" id="PF11756">
    <property type="entry name" value="YgbA_NO"/>
    <property type="match status" value="1"/>
</dbReference>
<dbReference type="InterPro" id="IPR020483">
    <property type="entry name" value="Uncharacterised_YgbA"/>
</dbReference>
<proteinExistence type="predicted"/>
<gene>
    <name evidence="2" type="ORF">SAMN04488540_1365</name>
</gene>
<feature type="region of interest" description="Disordered" evidence="1">
    <location>
        <begin position="105"/>
        <end position="133"/>
    </location>
</feature>
<dbReference type="EMBL" id="FNEM01000036">
    <property type="protein sequence ID" value="SDK43240.1"/>
    <property type="molecule type" value="Genomic_DNA"/>
</dbReference>
<dbReference type="OrthoDB" id="5344095at2"/>
<name>A0A1G9BV49_9GAMM</name>
<accession>A0A1G9BV49</accession>
<dbReference type="NCBIfam" id="NF007714">
    <property type="entry name" value="PRK10410.1-2"/>
    <property type="match status" value="1"/>
</dbReference>
<protein>
    <submittedName>
        <fullName evidence="2">Nitrous oxide-stimulated promoter</fullName>
    </submittedName>
</protein>
<dbReference type="Proteomes" id="UP000199527">
    <property type="component" value="Unassembled WGS sequence"/>
</dbReference>
<dbReference type="AlphaFoldDB" id="A0A1G9BV49"/>
<evidence type="ECO:0000256" key="1">
    <source>
        <dbReference type="SAM" id="MobiDB-lite"/>
    </source>
</evidence>
<keyword evidence="3" id="KW-1185">Reference proteome</keyword>
<organism evidence="2 3">
    <name type="scientific">Ferrimonas sediminum</name>
    <dbReference type="NCBI Taxonomy" id="718193"/>
    <lineage>
        <taxon>Bacteria</taxon>
        <taxon>Pseudomonadati</taxon>
        <taxon>Pseudomonadota</taxon>
        <taxon>Gammaproteobacteria</taxon>
        <taxon>Alteromonadales</taxon>
        <taxon>Ferrimonadaceae</taxon>
        <taxon>Ferrimonas</taxon>
    </lineage>
</organism>
<evidence type="ECO:0000313" key="3">
    <source>
        <dbReference type="Proteomes" id="UP000199527"/>
    </source>
</evidence>
<reference evidence="3" key="1">
    <citation type="submission" date="2016-10" db="EMBL/GenBank/DDBJ databases">
        <authorList>
            <person name="Varghese N."/>
            <person name="Submissions S."/>
        </authorList>
    </citation>
    <scope>NUCLEOTIDE SEQUENCE [LARGE SCALE GENOMIC DNA]</scope>
    <source>
        <strain evidence="3">DSM 23317</strain>
    </source>
</reference>
<evidence type="ECO:0000313" key="2">
    <source>
        <dbReference type="EMBL" id="SDK43240.1"/>
    </source>
</evidence>
<dbReference type="RefSeq" id="WP_090368564.1">
    <property type="nucleotide sequence ID" value="NZ_FNEM01000036.1"/>
</dbReference>